<keyword evidence="2" id="KW-0416">Keratin</keyword>
<dbReference type="AlphaFoldDB" id="A0AA35LLJ3"/>
<dbReference type="InterPro" id="IPR003461">
    <property type="entry name" value="Keratin"/>
</dbReference>
<sequence length="112" mass="11646">MALCEYNSCSSALCGINTSCVSQIPPSEVVIQPPSFTLTIPGPILSASNDQVAVAQNAPCATGYGGYCGYGGYGSGYGCGYGYGYGRRSRYGYPCSYPGYSRRCSYSSCGPC</sequence>
<dbReference type="PANTHER" id="PTHR31203">
    <property type="entry name" value="BETA-KERATIN-RELATED PROTEIN-RELATED"/>
    <property type="match status" value="1"/>
</dbReference>
<organism evidence="3 4">
    <name type="scientific">Podarcis lilfordi</name>
    <name type="common">Lilford's wall lizard</name>
    <dbReference type="NCBI Taxonomy" id="74358"/>
    <lineage>
        <taxon>Eukaryota</taxon>
        <taxon>Metazoa</taxon>
        <taxon>Chordata</taxon>
        <taxon>Craniata</taxon>
        <taxon>Vertebrata</taxon>
        <taxon>Euteleostomi</taxon>
        <taxon>Lepidosauria</taxon>
        <taxon>Squamata</taxon>
        <taxon>Bifurcata</taxon>
        <taxon>Unidentata</taxon>
        <taxon>Episquamata</taxon>
        <taxon>Laterata</taxon>
        <taxon>Lacertibaenia</taxon>
        <taxon>Lacertidae</taxon>
        <taxon>Podarcis</taxon>
    </lineage>
</organism>
<dbReference type="EMBL" id="OX395143">
    <property type="protein sequence ID" value="CAI5798437.1"/>
    <property type="molecule type" value="Genomic_DNA"/>
</dbReference>
<gene>
    <name evidence="3" type="ORF">PODLI_1B016427</name>
</gene>
<protein>
    <submittedName>
        <fullName evidence="3">BetaBeta-keratin-related</fullName>
    </submittedName>
</protein>
<evidence type="ECO:0000256" key="2">
    <source>
        <dbReference type="ARBA" id="ARBA00022744"/>
    </source>
</evidence>
<dbReference type="GO" id="GO:0005882">
    <property type="term" value="C:intermediate filament"/>
    <property type="evidence" value="ECO:0007669"/>
    <property type="project" value="UniProtKB-KW"/>
</dbReference>
<dbReference type="GO" id="GO:0005200">
    <property type="term" value="F:structural constituent of cytoskeleton"/>
    <property type="evidence" value="ECO:0007669"/>
    <property type="project" value="InterPro"/>
</dbReference>
<evidence type="ECO:0000313" key="4">
    <source>
        <dbReference type="Proteomes" id="UP001178461"/>
    </source>
</evidence>
<accession>A0AA35LLJ3</accession>
<evidence type="ECO:0000256" key="1">
    <source>
        <dbReference type="ARBA" id="ARBA00008702"/>
    </source>
</evidence>
<name>A0AA35LLJ3_9SAUR</name>
<proteinExistence type="inferred from homology"/>
<comment type="similarity">
    <text evidence="1">Belongs to the avian keratin family.</text>
</comment>
<evidence type="ECO:0000313" key="3">
    <source>
        <dbReference type="EMBL" id="CAI5798437.1"/>
    </source>
</evidence>
<dbReference type="Pfam" id="PF02422">
    <property type="entry name" value="Keratin"/>
    <property type="match status" value="1"/>
</dbReference>
<dbReference type="Proteomes" id="UP001178461">
    <property type="component" value="Chromosome 16"/>
</dbReference>
<dbReference type="PANTHER" id="PTHR31203:SF1">
    <property type="entry name" value="BETA-KERATIN-RELATED PROTEIN-RELATED"/>
    <property type="match status" value="1"/>
</dbReference>
<keyword evidence="4" id="KW-1185">Reference proteome</keyword>
<reference evidence="3" key="1">
    <citation type="submission" date="2022-12" db="EMBL/GenBank/DDBJ databases">
        <authorList>
            <person name="Alioto T."/>
            <person name="Alioto T."/>
            <person name="Gomez Garrido J."/>
        </authorList>
    </citation>
    <scope>NUCLEOTIDE SEQUENCE</scope>
</reference>